<organism evidence="1 2">
    <name type="scientific">Orchesella dallaii</name>
    <dbReference type="NCBI Taxonomy" id="48710"/>
    <lineage>
        <taxon>Eukaryota</taxon>
        <taxon>Metazoa</taxon>
        <taxon>Ecdysozoa</taxon>
        <taxon>Arthropoda</taxon>
        <taxon>Hexapoda</taxon>
        <taxon>Collembola</taxon>
        <taxon>Entomobryomorpha</taxon>
        <taxon>Entomobryoidea</taxon>
        <taxon>Orchesellidae</taxon>
        <taxon>Orchesellinae</taxon>
        <taxon>Orchesella</taxon>
    </lineage>
</organism>
<keyword evidence="2" id="KW-1185">Reference proteome</keyword>
<name>A0ABP1QCR7_9HEXA</name>
<proteinExistence type="predicted"/>
<protein>
    <submittedName>
        <fullName evidence="1">Uncharacterized protein</fullName>
    </submittedName>
</protein>
<sequence length="233" mass="26999">MKIRMLLYKSIENLVSSDHSSFRRHTLWISIPFVQKVAARKLFRFQAKMWTAIIFMGVLQLPTFWINPCFALSSTNESLVESDEKVDLRFVTYYNLVGDVVYTRYEKPPDACNKIVKRANKPSYFQVMSHCFEERVRLLDRNKPNEMAVLEKMMRSDADLRKQGVWVLNTKPAQKNNCQVAIIDANNKYGFKTYKCSLGTDTASVITLSEYKVYPSKCDDYLASEIVLVSKSK</sequence>
<gene>
    <name evidence="1" type="ORF">ODALV1_LOCUS9970</name>
</gene>
<reference evidence="1 2" key="1">
    <citation type="submission" date="2024-08" db="EMBL/GenBank/DDBJ databases">
        <authorList>
            <person name="Cucini C."/>
            <person name="Frati F."/>
        </authorList>
    </citation>
    <scope>NUCLEOTIDE SEQUENCE [LARGE SCALE GENOMIC DNA]</scope>
</reference>
<comment type="caution">
    <text evidence="1">The sequence shown here is derived from an EMBL/GenBank/DDBJ whole genome shotgun (WGS) entry which is preliminary data.</text>
</comment>
<accession>A0ABP1QCR7</accession>
<dbReference type="EMBL" id="CAXLJM020000030">
    <property type="protein sequence ID" value="CAL8098539.1"/>
    <property type="molecule type" value="Genomic_DNA"/>
</dbReference>
<evidence type="ECO:0000313" key="1">
    <source>
        <dbReference type="EMBL" id="CAL8098539.1"/>
    </source>
</evidence>
<evidence type="ECO:0000313" key="2">
    <source>
        <dbReference type="Proteomes" id="UP001642540"/>
    </source>
</evidence>
<dbReference type="Proteomes" id="UP001642540">
    <property type="component" value="Unassembled WGS sequence"/>
</dbReference>